<protein>
    <submittedName>
        <fullName evidence="2">Uncharacterized protein</fullName>
    </submittedName>
</protein>
<feature type="region of interest" description="Disordered" evidence="1">
    <location>
        <begin position="1"/>
        <end position="49"/>
    </location>
</feature>
<evidence type="ECO:0000313" key="2">
    <source>
        <dbReference type="EMBL" id="NJP65279.1"/>
    </source>
</evidence>
<dbReference type="EMBL" id="JAAVJB010000011">
    <property type="protein sequence ID" value="NJP65279.1"/>
    <property type="molecule type" value="Genomic_DNA"/>
</dbReference>
<proteinExistence type="predicted"/>
<name>A0ABX1ADT0_9ACTN</name>
<dbReference type="RefSeq" id="WP_167931805.1">
    <property type="nucleotide sequence ID" value="NZ_JAAVJB010000011.1"/>
</dbReference>
<gene>
    <name evidence="2" type="ORF">HCJ92_03020</name>
</gene>
<keyword evidence="3" id="KW-1185">Reference proteome</keyword>
<organism evidence="2 3">
    <name type="scientific">Streptomyces spiramenti</name>
    <dbReference type="NCBI Taxonomy" id="2720606"/>
    <lineage>
        <taxon>Bacteria</taxon>
        <taxon>Bacillati</taxon>
        <taxon>Actinomycetota</taxon>
        <taxon>Actinomycetes</taxon>
        <taxon>Kitasatosporales</taxon>
        <taxon>Streptomycetaceae</taxon>
        <taxon>Streptomyces</taxon>
    </lineage>
</organism>
<evidence type="ECO:0000256" key="1">
    <source>
        <dbReference type="SAM" id="MobiDB-lite"/>
    </source>
</evidence>
<reference evidence="2 3" key="1">
    <citation type="submission" date="2020-03" db="EMBL/GenBank/DDBJ databases">
        <title>Draft genome of Streptomyces sp. ventii, isolated from the Axial Seamount in the Pacific Ocean, and resequencing of the two type strains Streptomyces lonarensis strain NCL 716 and Streptomyces bohaiensis strain 11A07.</title>
        <authorList>
            <person name="Loughran R.M."/>
            <person name="Pfannmuller K.M."/>
            <person name="Wasson B.J."/>
            <person name="Deadmond M.C."/>
            <person name="Paddock B.E."/>
            <person name="Koyack M.J."/>
            <person name="Gallegos D.A."/>
            <person name="Mitchell E.A."/>
            <person name="Ushijima B."/>
            <person name="Saw J.H."/>
            <person name="Mcphail K.L."/>
            <person name="Videau P."/>
        </authorList>
    </citation>
    <scope>NUCLEOTIDE SEQUENCE [LARGE SCALE GENOMIC DNA]</scope>
    <source>
        <strain evidence="3">5675061</strain>
    </source>
</reference>
<accession>A0ABX1ADT0</accession>
<sequence length="180" mass="18408">MPPQNAGVATATPAAPAGGATEKAARGSTGTTGETAGDPSRATARPAPETATLLGARVAGVARDGDAALLTFDPDEGPALRLLLPAVFRLARGERTLLADSDLTAPREHQPAGPFEECETRYDARALALNAVLSAVRPVVREVTVLADGGLRVAWGTSFHLEVPGPPASTVTAWRLADLA</sequence>
<comment type="caution">
    <text evidence="2">The sequence shown here is derived from an EMBL/GenBank/DDBJ whole genome shotgun (WGS) entry which is preliminary data.</text>
</comment>
<feature type="compositionally biased region" description="Low complexity" evidence="1">
    <location>
        <begin position="1"/>
        <end position="22"/>
    </location>
</feature>
<dbReference type="Proteomes" id="UP000746503">
    <property type="component" value="Unassembled WGS sequence"/>
</dbReference>
<evidence type="ECO:0000313" key="3">
    <source>
        <dbReference type="Proteomes" id="UP000746503"/>
    </source>
</evidence>